<accession>A0ABM7T480</accession>
<dbReference type="EMBL" id="AP024849">
    <property type="protein sequence ID" value="BCZ46665.1"/>
    <property type="molecule type" value="Genomic_DNA"/>
</dbReference>
<dbReference type="Proteomes" id="UP000824633">
    <property type="component" value="Chromosome"/>
</dbReference>
<gene>
    <name evidence="1" type="ORF">psyc5s11_27320</name>
</gene>
<sequence length="61" mass="6818">MTKCGACYGSPPPNLEIPPMQMSIVGISKFKVNKDSVIIVTTLFIEKHFELYMQNLTIDKG</sequence>
<keyword evidence="2" id="KW-1185">Reference proteome</keyword>
<organism evidence="1 2">
    <name type="scientific">Clostridium gelidum</name>
    <dbReference type="NCBI Taxonomy" id="704125"/>
    <lineage>
        <taxon>Bacteria</taxon>
        <taxon>Bacillati</taxon>
        <taxon>Bacillota</taxon>
        <taxon>Clostridia</taxon>
        <taxon>Eubacteriales</taxon>
        <taxon>Clostridiaceae</taxon>
        <taxon>Clostridium</taxon>
    </lineage>
</organism>
<evidence type="ECO:0000313" key="1">
    <source>
        <dbReference type="EMBL" id="BCZ46665.1"/>
    </source>
</evidence>
<protein>
    <submittedName>
        <fullName evidence="1">Uncharacterized protein</fullName>
    </submittedName>
</protein>
<name>A0ABM7T480_9CLOT</name>
<proteinExistence type="predicted"/>
<evidence type="ECO:0000313" key="2">
    <source>
        <dbReference type="Proteomes" id="UP000824633"/>
    </source>
</evidence>
<reference evidence="2" key="1">
    <citation type="submission" date="2021-07" db="EMBL/GenBank/DDBJ databases">
        <title>Complete genome sequencing of a Clostridium isolate.</title>
        <authorList>
            <person name="Ueki A."/>
            <person name="Tonouchi A."/>
        </authorList>
    </citation>
    <scope>NUCLEOTIDE SEQUENCE [LARGE SCALE GENOMIC DNA]</scope>
    <source>
        <strain evidence="2">C5S11</strain>
    </source>
</reference>